<comment type="pathway">
    <text evidence="7">Protein modification; lipoprotein biosynthesis (diacylglyceryl transfer).</text>
</comment>
<feature type="transmembrane region" description="Helical" evidence="7">
    <location>
        <begin position="56"/>
        <end position="74"/>
    </location>
</feature>
<comment type="caution">
    <text evidence="8">The sequence shown here is derived from an EMBL/GenBank/DDBJ whole genome shotgun (WGS) entry which is preliminary data.</text>
</comment>
<evidence type="ECO:0000256" key="4">
    <source>
        <dbReference type="ARBA" id="ARBA00022692"/>
    </source>
</evidence>
<dbReference type="AlphaFoldDB" id="A0A7V3VSL7"/>
<comment type="function">
    <text evidence="7">Catalyzes the transfer of the diacylglyceryl group from phosphatidylglycerol to the sulfhydryl group of the N-terminal cysteine of a prolipoprotein, the first step in the formation of mature lipoproteins.</text>
</comment>
<reference evidence="8" key="1">
    <citation type="journal article" date="2020" name="mSystems">
        <title>Genome- and Community-Level Interaction Insights into Carbon Utilization and Element Cycling Functions of Hydrothermarchaeota in Hydrothermal Sediment.</title>
        <authorList>
            <person name="Zhou Z."/>
            <person name="Liu Y."/>
            <person name="Xu W."/>
            <person name="Pan J."/>
            <person name="Luo Z.H."/>
            <person name="Li M."/>
        </authorList>
    </citation>
    <scope>NUCLEOTIDE SEQUENCE [LARGE SCALE GENOMIC DNA]</scope>
    <source>
        <strain evidence="8">SpSt-966</strain>
    </source>
</reference>
<comment type="subcellular location">
    <subcellularLocation>
        <location evidence="7">Cell membrane</location>
        <topology evidence="7">Multi-pass membrane protein</topology>
    </subcellularLocation>
</comment>
<dbReference type="EC" id="2.5.1.145" evidence="7"/>
<feature type="transmembrane region" description="Helical" evidence="7">
    <location>
        <begin position="86"/>
        <end position="105"/>
    </location>
</feature>
<keyword evidence="2 7" id="KW-1003">Cell membrane</keyword>
<comment type="catalytic activity">
    <reaction evidence="7">
        <text>L-cysteinyl-[prolipoprotein] + a 1,2-diacyl-sn-glycero-3-phospho-(1'-sn-glycerol) = an S-1,2-diacyl-sn-glyceryl-L-cysteinyl-[prolipoprotein] + sn-glycerol 1-phosphate + H(+)</text>
        <dbReference type="Rhea" id="RHEA:56712"/>
        <dbReference type="Rhea" id="RHEA-COMP:14679"/>
        <dbReference type="Rhea" id="RHEA-COMP:14680"/>
        <dbReference type="ChEBI" id="CHEBI:15378"/>
        <dbReference type="ChEBI" id="CHEBI:29950"/>
        <dbReference type="ChEBI" id="CHEBI:57685"/>
        <dbReference type="ChEBI" id="CHEBI:64716"/>
        <dbReference type="ChEBI" id="CHEBI:140658"/>
        <dbReference type="EC" id="2.5.1.145"/>
    </reaction>
</comment>
<sequence>MERIQKMGEQKLKKVLFWSIVAAVIIAIYFFLKATFSGSLILDPYLINTSFLHVKWYGVIIGSSVIVAYLLARNQLLREGVKEDEFIIAMVVTMPFAVIGGRLFYVAFTWNEYFKYHLNQILEPWTGGMAIFGALIGMFFGGWLYIKLNKKASFSYLQAMDAVAMVLPFAQGMGRWGNFFNHEAYGVPTTLPWKMFVPLQYRMPGYANFAFFTPTFIYEGIGDFLIFYILYEFTKKYRMKYGQTFALYLLLYPTLRIFVESLRLDSLWFYSLRIDQVVPVILIISGGLLFAWIKRKGSEIDGRMKVDSLHI</sequence>
<keyword evidence="8" id="KW-0449">Lipoprotein</keyword>
<feature type="binding site" evidence="7">
    <location>
        <position position="175"/>
    </location>
    <ligand>
        <name>a 1,2-diacyl-sn-glycero-3-phospho-(1'-sn-glycerol)</name>
        <dbReference type="ChEBI" id="CHEBI:64716"/>
    </ligand>
</feature>
<dbReference type="InterPro" id="IPR001640">
    <property type="entry name" value="Lgt"/>
</dbReference>
<dbReference type="PANTHER" id="PTHR30589:SF0">
    <property type="entry name" value="PHOSPHATIDYLGLYCEROL--PROLIPOPROTEIN DIACYLGLYCERYL TRANSFERASE"/>
    <property type="match status" value="1"/>
</dbReference>
<feature type="transmembrane region" description="Helical" evidence="7">
    <location>
        <begin position="15"/>
        <end position="36"/>
    </location>
</feature>
<feature type="transmembrane region" description="Helical" evidence="7">
    <location>
        <begin position="276"/>
        <end position="293"/>
    </location>
</feature>
<feature type="transmembrane region" description="Helical" evidence="7">
    <location>
        <begin position="125"/>
        <end position="146"/>
    </location>
</feature>
<keyword evidence="5 7" id="KW-1133">Transmembrane helix</keyword>
<dbReference type="UniPathway" id="UPA00664"/>
<evidence type="ECO:0000256" key="3">
    <source>
        <dbReference type="ARBA" id="ARBA00022679"/>
    </source>
</evidence>
<feature type="transmembrane region" description="Helical" evidence="7">
    <location>
        <begin position="153"/>
        <end position="170"/>
    </location>
</feature>
<keyword evidence="3 7" id="KW-0808">Transferase</keyword>
<evidence type="ECO:0000256" key="6">
    <source>
        <dbReference type="ARBA" id="ARBA00023136"/>
    </source>
</evidence>
<dbReference type="HAMAP" id="MF_01147">
    <property type="entry name" value="Lgt"/>
    <property type="match status" value="1"/>
</dbReference>
<feature type="transmembrane region" description="Helical" evidence="7">
    <location>
        <begin position="245"/>
        <end position="264"/>
    </location>
</feature>
<evidence type="ECO:0000313" key="8">
    <source>
        <dbReference type="EMBL" id="HGE74835.1"/>
    </source>
</evidence>
<accession>A0A7V3VSL7</accession>
<feature type="transmembrane region" description="Helical" evidence="7">
    <location>
        <begin position="209"/>
        <end position="233"/>
    </location>
</feature>
<dbReference type="GO" id="GO:0005886">
    <property type="term" value="C:plasma membrane"/>
    <property type="evidence" value="ECO:0007669"/>
    <property type="project" value="UniProtKB-SubCell"/>
</dbReference>
<dbReference type="EMBL" id="DTPE01000075">
    <property type="protein sequence ID" value="HGE74835.1"/>
    <property type="molecule type" value="Genomic_DNA"/>
</dbReference>
<evidence type="ECO:0000256" key="7">
    <source>
        <dbReference type="HAMAP-Rule" id="MF_01147"/>
    </source>
</evidence>
<dbReference type="GO" id="GO:0008961">
    <property type="term" value="F:phosphatidylglycerol-prolipoprotein diacylglyceryl transferase activity"/>
    <property type="evidence" value="ECO:0007669"/>
    <property type="project" value="UniProtKB-UniRule"/>
</dbReference>
<dbReference type="PROSITE" id="PS01311">
    <property type="entry name" value="LGT"/>
    <property type="match status" value="1"/>
</dbReference>
<dbReference type="NCBIfam" id="TIGR00544">
    <property type="entry name" value="lgt"/>
    <property type="match status" value="1"/>
</dbReference>
<gene>
    <name evidence="7 8" type="primary">lgt</name>
    <name evidence="8" type="ORF">ENX73_01760</name>
</gene>
<comment type="similarity">
    <text evidence="1 7">Belongs to the Lgt family.</text>
</comment>
<dbReference type="PANTHER" id="PTHR30589">
    <property type="entry name" value="PROLIPOPROTEIN DIACYLGLYCERYL TRANSFERASE"/>
    <property type="match status" value="1"/>
</dbReference>
<evidence type="ECO:0000256" key="1">
    <source>
        <dbReference type="ARBA" id="ARBA00007150"/>
    </source>
</evidence>
<evidence type="ECO:0000256" key="2">
    <source>
        <dbReference type="ARBA" id="ARBA00022475"/>
    </source>
</evidence>
<evidence type="ECO:0000256" key="5">
    <source>
        <dbReference type="ARBA" id="ARBA00022989"/>
    </source>
</evidence>
<keyword evidence="6 7" id="KW-0472">Membrane</keyword>
<proteinExistence type="inferred from homology"/>
<keyword evidence="4 7" id="KW-0812">Transmembrane</keyword>
<dbReference type="Pfam" id="PF01790">
    <property type="entry name" value="LGT"/>
    <property type="match status" value="1"/>
</dbReference>
<dbReference type="GO" id="GO:0042158">
    <property type="term" value="P:lipoprotein biosynthetic process"/>
    <property type="evidence" value="ECO:0007669"/>
    <property type="project" value="UniProtKB-UniRule"/>
</dbReference>
<name>A0A7V3VSL7_9BACT</name>
<organism evidence="8">
    <name type="scientific">Mesoaciditoga lauensis</name>
    <dbReference type="NCBI Taxonomy" id="1495039"/>
    <lineage>
        <taxon>Bacteria</taxon>
        <taxon>Thermotogati</taxon>
        <taxon>Thermotogota</taxon>
        <taxon>Thermotogae</taxon>
        <taxon>Mesoaciditogales</taxon>
        <taxon>Mesoaciditogaceae</taxon>
        <taxon>Mesoaciditoga</taxon>
    </lineage>
</organism>
<protein>
    <recommendedName>
        <fullName evidence="7">Phosphatidylglycerol--prolipoprotein diacylglyceryl transferase</fullName>
        <ecNumber evidence="7">2.5.1.145</ecNumber>
    </recommendedName>
</protein>